<evidence type="ECO:0000256" key="6">
    <source>
        <dbReference type="ARBA" id="ARBA00023239"/>
    </source>
</evidence>
<evidence type="ECO:0000256" key="12">
    <source>
        <dbReference type="PIRSR" id="PIRSR001415-5"/>
    </source>
</evidence>
<dbReference type="EMBL" id="CADCWP010000215">
    <property type="protein sequence ID" value="CAA9577932.1"/>
    <property type="molecule type" value="Genomic_DNA"/>
</dbReference>
<feature type="binding site" evidence="10">
    <location>
        <position position="297"/>
    </location>
    <ligand>
        <name>5-aminolevulinate</name>
        <dbReference type="ChEBI" id="CHEBI:356416"/>
        <label>2</label>
    </ligand>
</feature>
<feature type="binding site" evidence="10">
    <location>
        <position position="240"/>
    </location>
    <ligand>
        <name>5-aminolevulinate</name>
        <dbReference type="ChEBI" id="CHEBI:356416"/>
        <label>1</label>
    </ligand>
</feature>
<dbReference type="GO" id="GO:0004655">
    <property type="term" value="F:porphobilinogen synthase activity"/>
    <property type="evidence" value="ECO:0007669"/>
    <property type="project" value="UniProtKB-EC"/>
</dbReference>
<keyword evidence="7 13" id="KW-0627">Porphyrin biosynthesis</keyword>
<dbReference type="GO" id="GO:0006782">
    <property type="term" value="P:protoporphyrinogen IX biosynthetic process"/>
    <property type="evidence" value="ECO:0007669"/>
    <property type="project" value="UniProtKB-UniPathway"/>
</dbReference>
<proteinExistence type="inferred from homology"/>
<feature type="binding site" evidence="10">
    <location>
        <position position="217"/>
    </location>
    <ligand>
        <name>5-aminolevulinate</name>
        <dbReference type="ChEBI" id="CHEBI:356416"/>
        <label>1</label>
    </ligand>
</feature>
<dbReference type="PANTHER" id="PTHR11458">
    <property type="entry name" value="DELTA-AMINOLEVULINIC ACID DEHYDRATASE"/>
    <property type="match status" value="1"/>
</dbReference>
<sequence>MIQDKTVALTHRPRRLRATPALRELVAETHLRPQDFVAPYFVVSGTNITEPIGSLPGVSRLSPDLLLRDLERGLKLGVRAAMLFGVVPNETKDPSGKRASDPHGPVPQALRAARRAFGNDLVLMTDVCLCGYTDHGHCGLLRSTPRGVIIDNDPSLAALGEMAVMHAEAGADLVSPSDMMDGRVGYLRGALDHSGFQDTGILAYTVKYASAFYGPFRDAAGSVPKGGAVADSAARPPSDRKTYQMDFRNPREARLEIALDAAEGADLLMVKPALAYLDILYQMRQLSSLPLVAYHVSGEYAALKAAAAAGALGEAAATHESLTAIKRAGADLIISYYALEAAEKGWLD</sequence>
<keyword evidence="11" id="KW-0862">Zinc</keyword>
<dbReference type="SUPFAM" id="SSF51569">
    <property type="entry name" value="Aldolase"/>
    <property type="match status" value="1"/>
</dbReference>
<name>A0A6J4VJD8_9DEIN</name>
<evidence type="ECO:0000256" key="11">
    <source>
        <dbReference type="PIRSR" id="PIRSR001415-3"/>
    </source>
</evidence>
<evidence type="ECO:0000256" key="13">
    <source>
        <dbReference type="RuleBase" id="RU000515"/>
    </source>
</evidence>
<dbReference type="PROSITE" id="PS00169">
    <property type="entry name" value="D_ALA_DEHYDRATASE"/>
    <property type="match status" value="1"/>
</dbReference>
<keyword evidence="5" id="KW-0350">Heme biosynthesis</keyword>
<organism evidence="15">
    <name type="scientific">uncultured Truepera sp</name>
    <dbReference type="NCBI Taxonomy" id="543023"/>
    <lineage>
        <taxon>Bacteria</taxon>
        <taxon>Thermotogati</taxon>
        <taxon>Deinococcota</taxon>
        <taxon>Deinococci</taxon>
        <taxon>Trueperales</taxon>
        <taxon>Trueperaceae</taxon>
        <taxon>Truepera</taxon>
        <taxon>environmental samples</taxon>
    </lineage>
</organism>
<feature type="binding site" evidence="11">
    <location>
        <position position="130"/>
    </location>
    <ligand>
        <name>Zn(2+)</name>
        <dbReference type="ChEBI" id="CHEBI:29105"/>
        <note>catalytic</note>
    </ligand>
</feature>
<feature type="active site" description="Schiff-base intermediate with substrate" evidence="9">
    <location>
        <position position="271"/>
    </location>
</feature>
<accession>A0A6J4VJD8</accession>
<dbReference type="PANTHER" id="PTHR11458:SF0">
    <property type="entry name" value="DELTA-AMINOLEVULINIC ACID DEHYDRATASE"/>
    <property type="match status" value="1"/>
</dbReference>
<keyword evidence="12" id="KW-0460">Magnesium</keyword>
<dbReference type="InterPro" id="IPR013785">
    <property type="entry name" value="Aldolase_TIM"/>
</dbReference>
<comment type="pathway">
    <text evidence="1">Porphyrin-containing compound metabolism; protoporphyrin-IX biosynthesis; coproporphyrinogen-III from 5-aminolevulinate: step 1/4.</text>
</comment>
<feature type="binding site" evidence="11">
    <location>
        <position position="128"/>
    </location>
    <ligand>
        <name>Zn(2+)</name>
        <dbReference type="ChEBI" id="CHEBI:29105"/>
        <note>catalytic</note>
    </ligand>
</feature>
<keyword evidence="11" id="KW-0479">Metal-binding</keyword>
<comment type="similarity">
    <text evidence="2 14">Belongs to the ALAD family.</text>
</comment>
<dbReference type="GO" id="GO:0005829">
    <property type="term" value="C:cytosol"/>
    <property type="evidence" value="ECO:0007669"/>
    <property type="project" value="TreeGrafter"/>
</dbReference>
<evidence type="ECO:0000256" key="2">
    <source>
        <dbReference type="ARBA" id="ARBA00008055"/>
    </source>
</evidence>
<comment type="catalytic activity">
    <reaction evidence="8 13">
        <text>2 5-aminolevulinate = porphobilinogen + 2 H2O + H(+)</text>
        <dbReference type="Rhea" id="RHEA:24064"/>
        <dbReference type="ChEBI" id="CHEBI:15377"/>
        <dbReference type="ChEBI" id="CHEBI:15378"/>
        <dbReference type="ChEBI" id="CHEBI:58126"/>
        <dbReference type="ChEBI" id="CHEBI:356416"/>
        <dbReference type="EC" id="4.2.1.24"/>
    </reaction>
</comment>
<evidence type="ECO:0000256" key="14">
    <source>
        <dbReference type="RuleBase" id="RU004161"/>
    </source>
</evidence>
<evidence type="ECO:0000256" key="7">
    <source>
        <dbReference type="ARBA" id="ARBA00023244"/>
    </source>
</evidence>
<dbReference type="AlphaFoldDB" id="A0A6J4VJD8"/>
<evidence type="ECO:0000256" key="8">
    <source>
        <dbReference type="ARBA" id="ARBA00047651"/>
    </source>
</evidence>
<feature type="binding site" evidence="11">
    <location>
        <position position="138"/>
    </location>
    <ligand>
        <name>Zn(2+)</name>
        <dbReference type="ChEBI" id="CHEBI:29105"/>
        <note>catalytic</note>
    </ligand>
</feature>
<dbReference type="PRINTS" id="PR00144">
    <property type="entry name" value="DALDHYDRTASE"/>
</dbReference>
<dbReference type="PIRSF" id="PIRSF001415">
    <property type="entry name" value="Porphbilin_synth"/>
    <property type="match status" value="1"/>
</dbReference>
<dbReference type="GO" id="GO:0008270">
    <property type="term" value="F:zinc ion binding"/>
    <property type="evidence" value="ECO:0007669"/>
    <property type="project" value="TreeGrafter"/>
</dbReference>
<dbReference type="EC" id="4.2.1.24" evidence="3 13"/>
<evidence type="ECO:0000256" key="1">
    <source>
        <dbReference type="ARBA" id="ARBA00004694"/>
    </source>
</evidence>
<evidence type="ECO:0000256" key="4">
    <source>
        <dbReference type="ARBA" id="ARBA00020771"/>
    </source>
</evidence>
<dbReference type="CDD" id="cd00384">
    <property type="entry name" value="ALAD_PBGS"/>
    <property type="match status" value="1"/>
</dbReference>
<dbReference type="FunFam" id="3.20.20.70:FF:000019">
    <property type="entry name" value="Delta-aminolevulinic acid dehydratase"/>
    <property type="match status" value="1"/>
</dbReference>
<evidence type="ECO:0000256" key="5">
    <source>
        <dbReference type="ARBA" id="ARBA00023133"/>
    </source>
</evidence>
<gene>
    <name evidence="15" type="ORF">AVDCRST_MAG86-2902</name>
</gene>
<dbReference type="InterPro" id="IPR001731">
    <property type="entry name" value="ALAD"/>
</dbReference>
<dbReference type="UniPathway" id="UPA00251">
    <property type="reaction ID" value="UER00318"/>
</dbReference>
<dbReference type="NCBIfam" id="NF006762">
    <property type="entry name" value="PRK09283.1"/>
    <property type="match status" value="1"/>
</dbReference>
<comment type="subunit">
    <text evidence="13">Homooctamer.</text>
</comment>
<feature type="binding site" evidence="12">
    <location>
        <position position="256"/>
    </location>
    <ligand>
        <name>Mg(2+)</name>
        <dbReference type="ChEBI" id="CHEBI:18420"/>
    </ligand>
</feature>
<protein>
    <recommendedName>
        <fullName evidence="4 13">Delta-aminolevulinic acid dehydratase</fullName>
        <ecNumber evidence="3 13">4.2.1.24</ecNumber>
    </recommendedName>
</protein>
<dbReference type="InterPro" id="IPR030656">
    <property type="entry name" value="ALAD_AS"/>
</dbReference>
<evidence type="ECO:0000256" key="10">
    <source>
        <dbReference type="PIRSR" id="PIRSR001415-2"/>
    </source>
</evidence>
<feature type="binding site" evidence="10">
    <location>
        <position position="336"/>
    </location>
    <ligand>
        <name>5-aminolevulinate</name>
        <dbReference type="ChEBI" id="CHEBI:356416"/>
        <label>2</label>
    </ligand>
</feature>
<evidence type="ECO:0000256" key="9">
    <source>
        <dbReference type="PIRSR" id="PIRSR001415-1"/>
    </source>
</evidence>
<reference evidence="15" key="1">
    <citation type="submission" date="2020-02" db="EMBL/GenBank/DDBJ databases">
        <authorList>
            <person name="Meier V. D."/>
        </authorList>
    </citation>
    <scope>NUCLEOTIDE SEQUENCE</scope>
    <source>
        <strain evidence="15">AVDCRST_MAG86</strain>
    </source>
</reference>
<feature type="active site" description="Schiff-base intermediate with substrate" evidence="9">
    <location>
        <position position="207"/>
    </location>
</feature>
<dbReference type="SMART" id="SM01004">
    <property type="entry name" value="ALAD"/>
    <property type="match status" value="1"/>
</dbReference>
<dbReference type="Pfam" id="PF00490">
    <property type="entry name" value="ALAD"/>
    <property type="match status" value="1"/>
</dbReference>
<evidence type="ECO:0000256" key="3">
    <source>
        <dbReference type="ARBA" id="ARBA00012053"/>
    </source>
</evidence>
<evidence type="ECO:0000313" key="15">
    <source>
        <dbReference type="EMBL" id="CAA9577932.1"/>
    </source>
</evidence>
<dbReference type="Gene3D" id="3.20.20.70">
    <property type="entry name" value="Aldolase class I"/>
    <property type="match status" value="1"/>
</dbReference>
<keyword evidence="6 13" id="KW-0456">Lyase</keyword>